<evidence type="ECO:0000313" key="1">
    <source>
        <dbReference type="EMBL" id="QQV92256.1"/>
    </source>
</evidence>
<organism evidence="1 2">
    <name type="scientific">Klebsiella phage vB_KpM_FBKp24</name>
    <dbReference type="NCBI Taxonomy" id="2801834"/>
    <lineage>
        <taxon>Viruses</taxon>
        <taxon>Duplodnaviria</taxon>
        <taxon>Heunggongvirae</taxon>
        <taxon>Uroviricota</taxon>
        <taxon>Caudoviricetes</taxon>
        <taxon>Chimalliviridae</taxon>
        <taxon>Maaswegvirus</taxon>
        <taxon>Maaswegvirus Kp24</taxon>
    </lineage>
</organism>
<dbReference type="EMBL" id="MW394391">
    <property type="protein sequence ID" value="QQV92256.1"/>
    <property type="molecule type" value="Genomic_DNA"/>
</dbReference>
<sequence length="122" mass="13899">MTTTALLRAKAYNETCEFLIRAMEGFLAKDADYGSRTGSLGSEIFFTCIFIEGVITLDVKAKGQAIWGGDQPDFNYILETQVNLLRQRINETIKLNDPNRKWRGSSEIFPYRVLFTYTLDKG</sequence>
<gene>
    <name evidence="1" type="ORF">vBKpMFBKp24_165</name>
</gene>
<name>A0A7U0GBS4_9CAUD</name>
<reference evidence="1 2" key="1">
    <citation type="submission" date="2020-12" db="EMBL/GenBank/DDBJ databases">
        <title>Genomic characterization of four novel bacteriophages infecting Klebsiella pneumoniae.</title>
        <authorList>
            <person name="Estrada Bonilla B."/>
            <person name="Costa A.R."/>
            <person name="van Rossum T."/>
            <person name="Hagedoorn S."/>
            <person name="Wallinga H."/>
            <person name="Xiao M."/>
            <person name="Song W."/>
            <person name="Haas P.-J."/>
            <person name="Nobrega F.L."/>
            <person name="Brouns S.J.J."/>
        </authorList>
    </citation>
    <scope>NUCLEOTIDE SEQUENCE [LARGE SCALE GENOMIC DNA]</scope>
</reference>
<accession>A0A7U0GBS4</accession>
<evidence type="ECO:0000313" key="2">
    <source>
        <dbReference type="Proteomes" id="UP000596381"/>
    </source>
</evidence>
<dbReference type="Proteomes" id="UP000596381">
    <property type="component" value="Segment"/>
</dbReference>
<keyword evidence="2" id="KW-1185">Reference proteome</keyword>
<proteinExistence type="predicted"/>
<protein>
    <submittedName>
        <fullName evidence="1">Uncharacterized protein</fullName>
    </submittedName>
</protein>